<dbReference type="PANTHER" id="PTHR43693:SF1">
    <property type="entry name" value="PROTEIN PHOSPHATASE CHEZ"/>
    <property type="match status" value="1"/>
</dbReference>
<keyword evidence="5 10" id="KW-0145">Chemotaxis</keyword>
<comment type="subcellular location">
    <subcellularLocation>
        <location evidence="1 10">Cytoplasm</location>
    </subcellularLocation>
</comment>
<evidence type="ECO:0000256" key="3">
    <source>
        <dbReference type="ARBA" id="ARBA00018484"/>
    </source>
</evidence>
<gene>
    <name evidence="11" type="ORF">V6255_02315</name>
</gene>
<dbReference type="PIRSF" id="PIRSF002884">
    <property type="entry name" value="CheZ"/>
    <property type="match status" value="1"/>
</dbReference>
<keyword evidence="6 10" id="KW-0283">Flagellar rotation</keyword>
<dbReference type="Pfam" id="PF04344">
    <property type="entry name" value="CheZ"/>
    <property type="match status" value="1"/>
</dbReference>
<accession>A0ABU9H7W9</accession>
<keyword evidence="7 10" id="KW-0378">Hydrolase</keyword>
<keyword evidence="8 10" id="KW-0904">Protein phosphatase</keyword>
<dbReference type="Proteomes" id="UP001366060">
    <property type="component" value="Unassembled WGS sequence"/>
</dbReference>
<evidence type="ECO:0000256" key="4">
    <source>
        <dbReference type="ARBA" id="ARBA00022490"/>
    </source>
</evidence>
<dbReference type="RefSeq" id="WP_341626694.1">
    <property type="nucleotide sequence ID" value="NZ_JBAKBA010000003.1"/>
</dbReference>
<comment type="function">
    <text evidence="10">Plays an important role in bacterial chemotaxis signal transduction pathway by accelerating the dephosphorylation of phosphorylated CheY (CheY-P).</text>
</comment>
<evidence type="ECO:0000256" key="2">
    <source>
        <dbReference type="ARBA" id="ARBA00005908"/>
    </source>
</evidence>
<dbReference type="Gene3D" id="1.10.287.500">
    <property type="entry name" value="Helix hairpin bin"/>
    <property type="match status" value="1"/>
</dbReference>
<comment type="caution">
    <text evidence="11">The sequence shown here is derived from an EMBL/GenBank/DDBJ whole genome shotgun (WGS) entry which is preliminary data.</text>
</comment>
<evidence type="ECO:0000256" key="9">
    <source>
        <dbReference type="ARBA" id="ARBA00029599"/>
    </source>
</evidence>
<comment type="similarity">
    <text evidence="2 10">Belongs to the CheZ family.</text>
</comment>
<keyword evidence="4 10" id="KW-0963">Cytoplasm</keyword>
<protein>
    <recommendedName>
        <fullName evidence="3 10">Protein phosphatase CheZ</fullName>
        <ecNumber evidence="10">3.1.3.-</ecNumber>
    </recommendedName>
    <alternativeName>
        <fullName evidence="9 10">Chemotaxis protein CheZ</fullName>
    </alternativeName>
</protein>
<evidence type="ECO:0000256" key="5">
    <source>
        <dbReference type="ARBA" id="ARBA00022500"/>
    </source>
</evidence>
<name>A0ABU9H7W9_9GAMM</name>
<evidence type="ECO:0000256" key="7">
    <source>
        <dbReference type="ARBA" id="ARBA00022801"/>
    </source>
</evidence>
<dbReference type="InterPro" id="IPR050992">
    <property type="entry name" value="CheZ_family_phosphatases"/>
</dbReference>
<reference evidence="11 12" key="1">
    <citation type="submission" date="2024-02" db="EMBL/GenBank/DDBJ databases">
        <title>Bacteria isolated from the canopy kelp, Nereocystis luetkeana.</title>
        <authorList>
            <person name="Pfister C.A."/>
            <person name="Younker I.T."/>
            <person name="Light S.H."/>
        </authorList>
    </citation>
    <scope>NUCLEOTIDE SEQUENCE [LARGE SCALE GENOMIC DNA]</scope>
    <source>
        <strain evidence="11 12">TI.2.07</strain>
    </source>
</reference>
<dbReference type="InterPro" id="IPR007439">
    <property type="entry name" value="Chemotax_Pase_CheZ"/>
</dbReference>
<evidence type="ECO:0000313" key="12">
    <source>
        <dbReference type="Proteomes" id="UP001366060"/>
    </source>
</evidence>
<comment type="subunit">
    <text evidence="10">Homodimer.</text>
</comment>
<evidence type="ECO:0000256" key="8">
    <source>
        <dbReference type="ARBA" id="ARBA00022912"/>
    </source>
</evidence>
<dbReference type="EMBL" id="JBAKBA010000003">
    <property type="protein sequence ID" value="MEL0657961.1"/>
    <property type="molecule type" value="Genomic_DNA"/>
</dbReference>
<proteinExistence type="inferred from homology"/>
<dbReference type="SUPFAM" id="SSF75708">
    <property type="entry name" value="Chemotaxis phosphatase CheZ"/>
    <property type="match status" value="1"/>
</dbReference>
<keyword evidence="12" id="KW-1185">Reference proteome</keyword>
<evidence type="ECO:0000256" key="10">
    <source>
        <dbReference type="PIRNR" id="PIRNR002884"/>
    </source>
</evidence>
<evidence type="ECO:0000313" key="11">
    <source>
        <dbReference type="EMBL" id="MEL0657961.1"/>
    </source>
</evidence>
<organism evidence="11 12">
    <name type="scientific">Psychromonas arctica</name>
    <dbReference type="NCBI Taxonomy" id="168275"/>
    <lineage>
        <taxon>Bacteria</taxon>
        <taxon>Pseudomonadati</taxon>
        <taxon>Pseudomonadota</taxon>
        <taxon>Gammaproteobacteria</taxon>
        <taxon>Alteromonadales</taxon>
        <taxon>Psychromonadaceae</taxon>
        <taxon>Psychromonas</taxon>
    </lineage>
</organism>
<dbReference type="EC" id="3.1.3.-" evidence="10"/>
<dbReference type="PANTHER" id="PTHR43693">
    <property type="entry name" value="PROTEIN PHOSPHATASE CHEZ"/>
    <property type="match status" value="1"/>
</dbReference>
<evidence type="ECO:0000256" key="6">
    <source>
        <dbReference type="ARBA" id="ARBA00022779"/>
    </source>
</evidence>
<sequence>MANKVTPHLSLSQAKALVAHLEAEQINEANKIVESVDFSVSKEHLLFGQVGELTRELHEALLSFNNDTRLMDLAGHDLPDAKNRLNYVIEMTDKAANTTMDAVDHCLPIADKLIHDLDEVMPSWESLMTRNLELGEFKVLCHSIDEFFTYSKGSSVQLRDKLTEILMAQEFQDITGQIINRVIALVQEIESKLVVILTVCSKQTELDASVVKEEKKEQKSTVAEGPIIDAESRLDVVNGQDEVDDLLSSLGF</sequence>
<evidence type="ECO:0000256" key="1">
    <source>
        <dbReference type="ARBA" id="ARBA00004496"/>
    </source>
</evidence>